<dbReference type="Pfam" id="PF01381">
    <property type="entry name" value="HTH_3"/>
    <property type="match status" value="1"/>
</dbReference>
<dbReference type="Proteomes" id="UP001165367">
    <property type="component" value="Unassembled WGS sequence"/>
</dbReference>
<dbReference type="CDD" id="cd00093">
    <property type="entry name" value="HTH_XRE"/>
    <property type="match status" value="1"/>
</dbReference>
<protein>
    <submittedName>
        <fullName evidence="3">Helix-turn-helix transcriptional regulator</fullName>
    </submittedName>
</protein>
<name>A0ABS9KKF1_9BACT</name>
<evidence type="ECO:0000259" key="2">
    <source>
        <dbReference type="PROSITE" id="PS50943"/>
    </source>
</evidence>
<dbReference type="SMART" id="SM00530">
    <property type="entry name" value="HTH_XRE"/>
    <property type="match status" value="1"/>
</dbReference>
<dbReference type="SUPFAM" id="SSF47413">
    <property type="entry name" value="lambda repressor-like DNA-binding domains"/>
    <property type="match status" value="1"/>
</dbReference>
<feature type="region of interest" description="Disordered" evidence="1">
    <location>
        <begin position="1"/>
        <end position="23"/>
    </location>
</feature>
<dbReference type="Gene3D" id="1.10.260.40">
    <property type="entry name" value="lambda repressor-like DNA-binding domains"/>
    <property type="match status" value="1"/>
</dbReference>
<keyword evidence="4" id="KW-1185">Reference proteome</keyword>
<dbReference type="InterPro" id="IPR010982">
    <property type="entry name" value="Lambda_DNA-bd_dom_sf"/>
</dbReference>
<dbReference type="InterPro" id="IPR001387">
    <property type="entry name" value="Cro/C1-type_HTH"/>
</dbReference>
<dbReference type="RefSeq" id="WP_237868033.1">
    <property type="nucleotide sequence ID" value="NZ_JAKLTR010000001.1"/>
</dbReference>
<sequence>MKNFKEQINKITDSENPSSWKEKAQARRSKPWLKQYSSQIARRILAIIGDREDLSQAKLAEALQVSPQQISKIVKGQENLTLETIYKLSKALDTELISFPQYKYSYVTKTFPPFNYEVNPLQKAVTFPENLSETTHSIVAGTAVIKFDSMTRKFG</sequence>
<evidence type="ECO:0000313" key="4">
    <source>
        <dbReference type="Proteomes" id="UP001165367"/>
    </source>
</evidence>
<evidence type="ECO:0000256" key="1">
    <source>
        <dbReference type="SAM" id="MobiDB-lite"/>
    </source>
</evidence>
<organism evidence="3 4">
    <name type="scientific">Terrimonas ginsenosidimutans</name>
    <dbReference type="NCBI Taxonomy" id="2908004"/>
    <lineage>
        <taxon>Bacteria</taxon>
        <taxon>Pseudomonadati</taxon>
        <taxon>Bacteroidota</taxon>
        <taxon>Chitinophagia</taxon>
        <taxon>Chitinophagales</taxon>
        <taxon>Chitinophagaceae</taxon>
        <taxon>Terrimonas</taxon>
    </lineage>
</organism>
<accession>A0ABS9KKF1</accession>
<feature type="compositionally biased region" description="Polar residues" evidence="1">
    <location>
        <begin position="9"/>
        <end position="19"/>
    </location>
</feature>
<dbReference type="EMBL" id="JAKLTR010000001">
    <property type="protein sequence ID" value="MCG2612804.1"/>
    <property type="molecule type" value="Genomic_DNA"/>
</dbReference>
<feature type="domain" description="HTH cro/C1-type" evidence="2">
    <location>
        <begin position="54"/>
        <end position="99"/>
    </location>
</feature>
<evidence type="ECO:0000313" key="3">
    <source>
        <dbReference type="EMBL" id="MCG2612804.1"/>
    </source>
</evidence>
<comment type="caution">
    <text evidence="3">The sequence shown here is derived from an EMBL/GenBank/DDBJ whole genome shotgun (WGS) entry which is preliminary data.</text>
</comment>
<proteinExistence type="predicted"/>
<gene>
    <name evidence="3" type="ORF">LZZ85_00875</name>
</gene>
<reference evidence="3" key="1">
    <citation type="submission" date="2022-01" db="EMBL/GenBank/DDBJ databases">
        <authorList>
            <person name="Jo J.-H."/>
            <person name="Im W.-T."/>
        </authorList>
    </citation>
    <scope>NUCLEOTIDE SEQUENCE</scope>
    <source>
        <strain evidence="3">NA20</strain>
    </source>
</reference>
<dbReference type="PROSITE" id="PS50943">
    <property type="entry name" value="HTH_CROC1"/>
    <property type="match status" value="1"/>
</dbReference>